<evidence type="ECO:0000259" key="6">
    <source>
        <dbReference type="SMART" id="SM00092"/>
    </source>
</evidence>
<dbReference type="InterPro" id="IPR036816">
    <property type="entry name" value="RNaseA-like_dom_sf"/>
</dbReference>
<evidence type="ECO:0000313" key="8">
    <source>
        <dbReference type="Proteomes" id="UP001221898"/>
    </source>
</evidence>
<comment type="subcellular location">
    <subcellularLocation>
        <location evidence="1">Secreted</location>
    </subcellularLocation>
</comment>
<sequence>MGVAVKKTFAVLLIAAIACMVTADFWQMHQRNRMERTDCANVMNGVNHLNARCKAVNSFIIAPARTIVEICDKKNHARGNLYISVNPFRVITCRRTSRVPCEYGLDHSANVYVHVHCNNGQPWHYE</sequence>
<gene>
    <name evidence="7" type="ORF">AAFF_G00124540</name>
</gene>
<keyword evidence="3" id="KW-0964">Secreted</keyword>
<dbReference type="Gene3D" id="3.10.130.10">
    <property type="entry name" value="Ribonuclease A-like domain"/>
    <property type="match status" value="1"/>
</dbReference>
<dbReference type="PROSITE" id="PS51257">
    <property type="entry name" value="PROKAR_LIPOPROTEIN"/>
    <property type="match status" value="1"/>
</dbReference>
<accession>A0AAD7RRP0</accession>
<evidence type="ECO:0000256" key="4">
    <source>
        <dbReference type="ARBA" id="ARBA00023157"/>
    </source>
</evidence>
<keyword evidence="8" id="KW-1185">Reference proteome</keyword>
<feature type="domain" description="Ribonuclease A-domain" evidence="6">
    <location>
        <begin position="22"/>
        <end position="126"/>
    </location>
</feature>
<organism evidence="7 8">
    <name type="scientific">Aldrovandia affinis</name>
    <dbReference type="NCBI Taxonomy" id="143900"/>
    <lineage>
        <taxon>Eukaryota</taxon>
        <taxon>Metazoa</taxon>
        <taxon>Chordata</taxon>
        <taxon>Craniata</taxon>
        <taxon>Vertebrata</taxon>
        <taxon>Euteleostomi</taxon>
        <taxon>Actinopterygii</taxon>
        <taxon>Neopterygii</taxon>
        <taxon>Teleostei</taxon>
        <taxon>Notacanthiformes</taxon>
        <taxon>Halosauridae</taxon>
        <taxon>Aldrovandia</taxon>
    </lineage>
</organism>
<evidence type="ECO:0000256" key="5">
    <source>
        <dbReference type="SAM" id="SignalP"/>
    </source>
</evidence>
<evidence type="ECO:0000256" key="3">
    <source>
        <dbReference type="ARBA" id="ARBA00022525"/>
    </source>
</evidence>
<dbReference type="EMBL" id="JAINUG010000187">
    <property type="protein sequence ID" value="KAJ8389057.1"/>
    <property type="molecule type" value="Genomic_DNA"/>
</dbReference>
<dbReference type="GO" id="GO:0005576">
    <property type="term" value="C:extracellular region"/>
    <property type="evidence" value="ECO:0007669"/>
    <property type="project" value="UniProtKB-SubCell"/>
</dbReference>
<dbReference type="PANTHER" id="PTHR11437">
    <property type="entry name" value="RIBONUCLEASE"/>
    <property type="match status" value="1"/>
</dbReference>
<dbReference type="InterPro" id="IPR023412">
    <property type="entry name" value="RNaseA_domain"/>
</dbReference>
<feature type="chain" id="PRO_5042293725" description="Ribonuclease A-domain domain-containing protein" evidence="5">
    <location>
        <begin position="24"/>
        <end position="126"/>
    </location>
</feature>
<dbReference type="SMART" id="SM00092">
    <property type="entry name" value="RNAse_Pc"/>
    <property type="match status" value="1"/>
</dbReference>
<reference evidence="7" key="1">
    <citation type="journal article" date="2023" name="Science">
        <title>Genome structures resolve the early diversification of teleost fishes.</title>
        <authorList>
            <person name="Parey E."/>
            <person name="Louis A."/>
            <person name="Montfort J."/>
            <person name="Bouchez O."/>
            <person name="Roques C."/>
            <person name="Iampietro C."/>
            <person name="Lluch J."/>
            <person name="Castinel A."/>
            <person name="Donnadieu C."/>
            <person name="Desvignes T."/>
            <person name="Floi Bucao C."/>
            <person name="Jouanno E."/>
            <person name="Wen M."/>
            <person name="Mejri S."/>
            <person name="Dirks R."/>
            <person name="Jansen H."/>
            <person name="Henkel C."/>
            <person name="Chen W.J."/>
            <person name="Zahm M."/>
            <person name="Cabau C."/>
            <person name="Klopp C."/>
            <person name="Thompson A.W."/>
            <person name="Robinson-Rechavi M."/>
            <person name="Braasch I."/>
            <person name="Lecointre G."/>
            <person name="Bobe J."/>
            <person name="Postlethwait J.H."/>
            <person name="Berthelot C."/>
            <person name="Roest Crollius H."/>
            <person name="Guiguen Y."/>
        </authorList>
    </citation>
    <scope>NUCLEOTIDE SEQUENCE</scope>
    <source>
        <strain evidence="7">NC1722</strain>
    </source>
</reference>
<feature type="non-terminal residue" evidence="7">
    <location>
        <position position="1"/>
    </location>
</feature>
<protein>
    <recommendedName>
        <fullName evidence="6">Ribonuclease A-domain domain-containing protein</fullName>
    </recommendedName>
</protein>
<dbReference type="GO" id="GO:0004540">
    <property type="term" value="F:RNA nuclease activity"/>
    <property type="evidence" value="ECO:0007669"/>
    <property type="project" value="TreeGrafter"/>
</dbReference>
<dbReference type="PRINTS" id="PR00794">
    <property type="entry name" value="RIBONUCLEASE"/>
</dbReference>
<dbReference type="GO" id="GO:0050830">
    <property type="term" value="P:defense response to Gram-positive bacterium"/>
    <property type="evidence" value="ECO:0007669"/>
    <property type="project" value="TreeGrafter"/>
</dbReference>
<proteinExistence type="inferred from homology"/>
<keyword evidence="5" id="KW-0732">Signal</keyword>
<dbReference type="AlphaFoldDB" id="A0AAD7RRP0"/>
<dbReference type="InterPro" id="IPR001427">
    <property type="entry name" value="RNaseA"/>
</dbReference>
<evidence type="ECO:0000313" key="7">
    <source>
        <dbReference type="EMBL" id="KAJ8389057.1"/>
    </source>
</evidence>
<feature type="signal peptide" evidence="5">
    <location>
        <begin position="1"/>
        <end position="23"/>
    </location>
</feature>
<keyword evidence="4" id="KW-1015">Disulfide bond</keyword>
<dbReference type="PANTHER" id="PTHR11437:SF10">
    <property type="entry name" value="ANGIOGENIN-RELATED"/>
    <property type="match status" value="1"/>
</dbReference>
<comment type="similarity">
    <text evidence="2">Belongs to the pancreatic ribonuclease family.</text>
</comment>
<dbReference type="Pfam" id="PF00074">
    <property type="entry name" value="RnaseA"/>
    <property type="match status" value="1"/>
</dbReference>
<dbReference type="SUPFAM" id="SSF54076">
    <property type="entry name" value="RNase A-like"/>
    <property type="match status" value="1"/>
</dbReference>
<evidence type="ECO:0000256" key="1">
    <source>
        <dbReference type="ARBA" id="ARBA00004613"/>
    </source>
</evidence>
<dbReference type="GO" id="GO:0003676">
    <property type="term" value="F:nucleic acid binding"/>
    <property type="evidence" value="ECO:0007669"/>
    <property type="project" value="InterPro"/>
</dbReference>
<comment type="caution">
    <text evidence="7">The sequence shown here is derived from an EMBL/GenBank/DDBJ whole genome shotgun (WGS) entry which is preliminary data.</text>
</comment>
<dbReference type="Proteomes" id="UP001221898">
    <property type="component" value="Unassembled WGS sequence"/>
</dbReference>
<evidence type="ECO:0000256" key="2">
    <source>
        <dbReference type="ARBA" id="ARBA00005600"/>
    </source>
</evidence>
<name>A0AAD7RRP0_9TELE</name>